<accession>A0ABX7RGB1</accession>
<organism evidence="2 3">
    <name type="scientific">Lysobacter arenosi</name>
    <dbReference type="NCBI Taxonomy" id="2795387"/>
    <lineage>
        <taxon>Bacteria</taxon>
        <taxon>Pseudomonadati</taxon>
        <taxon>Pseudomonadota</taxon>
        <taxon>Gammaproteobacteria</taxon>
        <taxon>Lysobacterales</taxon>
        <taxon>Lysobacteraceae</taxon>
        <taxon>Lysobacter</taxon>
    </lineage>
</organism>
<evidence type="ECO:0000259" key="1">
    <source>
        <dbReference type="PROSITE" id="PS51725"/>
    </source>
</evidence>
<dbReference type="Gene3D" id="3.30.70.100">
    <property type="match status" value="1"/>
</dbReference>
<dbReference type="RefSeq" id="WP_200605256.1">
    <property type="nucleotide sequence ID" value="NZ_CP071517.1"/>
</dbReference>
<evidence type="ECO:0000313" key="2">
    <source>
        <dbReference type="EMBL" id="QSX75896.1"/>
    </source>
</evidence>
<proteinExistence type="predicted"/>
<dbReference type="SUPFAM" id="SSF54909">
    <property type="entry name" value="Dimeric alpha+beta barrel"/>
    <property type="match status" value="1"/>
</dbReference>
<protein>
    <submittedName>
        <fullName evidence="2">Antibiotic biosynthesis monooxygenase</fullName>
    </submittedName>
</protein>
<dbReference type="PANTHER" id="PTHR33336">
    <property type="entry name" value="QUINOL MONOOXYGENASE YGIN-RELATED"/>
    <property type="match status" value="1"/>
</dbReference>
<dbReference type="GO" id="GO:0004497">
    <property type="term" value="F:monooxygenase activity"/>
    <property type="evidence" value="ECO:0007669"/>
    <property type="project" value="UniProtKB-KW"/>
</dbReference>
<name>A0ABX7RGB1_9GAMM</name>
<evidence type="ECO:0000313" key="3">
    <source>
        <dbReference type="Proteomes" id="UP000663400"/>
    </source>
</evidence>
<dbReference type="Pfam" id="PF03992">
    <property type="entry name" value="ABM"/>
    <property type="match status" value="1"/>
</dbReference>
<dbReference type="InterPro" id="IPR050744">
    <property type="entry name" value="AI-2_Isomerase_LsrG"/>
</dbReference>
<gene>
    <name evidence="2" type="ORF">HIV01_005140</name>
</gene>
<dbReference type="PROSITE" id="PS51725">
    <property type="entry name" value="ABM"/>
    <property type="match status" value="1"/>
</dbReference>
<reference evidence="2 3" key="1">
    <citation type="submission" date="2021-02" db="EMBL/GenBank/DDBJ databases">
        <title>Lysobacter arenosi sp. nov., isolated from soil of gangwondo yeongwol, south Korea.</title>
        <authorList>
            <person name="Kim K.R."/>
            <person name="Kim K.H."/>
            <person name="Jeon C.O."/>
        </authorList>
    </citation>
    <scope>NUCLEOTIDE SEQUENCE [LARGE SCALE GENOMIC DNA]</scope>
    <source>
        <strain evidence="2 3">R7</strain>
    </source>
</reference>
<dbReference type="InterPro" id="IPR007138">
    <property type="entry name" value="ABM_dom"/>
</dbReference>
<sequence>MKIDDWFLGADVVESHAKILAILTAKPGQEQALETLLRGMVAPSRQEPGNLRWDIWHDAARPGRLVLDELYRSEAAVAAHRETPHFKHYLSVIDSLAERQAFVVLPVVVAELVPADKK</sequence>
<dbReference type="Proteomes" id="UP000663400">
    <property type="component" value="Chromosome"/>
</dbReference>
<keyword evidence="2" id="KW-0560">Oxidoreductase</keyword>
<keyword evidence="2" id="KW-0503">Monooxygenase</keyword>
<keyword evidence="3" id="KW-1185">Reference proteome</keyword>
<dbReference type="EMBL" id="CP071517">
    <property type="protein sequence ID" value="QSX75896.1"/>
    <property type="molecule type" value="Genomic_DNA"/>
</dbReference>
<feature type="domain" description="ABM" evidence="1">
    <location>
        <begin position="17"/>
        <end position="105"/>
    </location>
</feature>
<dbReference type="PANTHER" id="PTHR33336:SF3">
    <property type="entry name" value="ABM DOMAIN-CONTAINING PROTEIN"/>
    <property type="match status" value="1"/>
</dbReference>
<dbReference type="InterPro" id="IPR011008">
    <property type="entry name" value="Dimeric_a/b-barrel"/>
</dbReference>